<dbReference type="EMBL" id="DXFC01000138">
    <property type="protein sequence ID" value="HIX61510.1"/>
    <property type="molecule type" value="Genomic_DNA"/>
</dbReference>
<evidence type="ECO:0000256" key="5">
    <source>
        <dbReference type="ARBA" id="ARBA00023186"/>
    </source>
</evidence>
<name>A0A9D2B555_9GAMM</name>
<comment type="caution">
    <text evidence="6">The sequence shown here is derived from an EMBL/GenBank/DDBJ whole genome shotgun (WGS) entry which is preliminary data.</text>
</comment>
<keyword evidence="4" id="KW-0963">Cytoplasm</keyword>
<protein>
    <recommendedName>
        <fullName evidence="3">FAD assembly factor SdhE</fullName>
    </recommendedName>
</protein>
<organism evidence="6 7">
    <name type="scientific">Candidatus Halomonas stercoripullorum</name>
    <dbReference type="NCBI Taxonomy" id="2838617"/>
    <lineage>
        <taxon>Bacteria</taxon>
        <taxon>Pseudomonadati</taxon>
        <taxon>Pseudomonadota</taxon>
        <taxon>Gammaproteobacteria</taxon>
        <taxon>Oceanospirillales</taxon>
        <taxon>Halomonadaceae</taxon>
        <taxon>Halomonas</taxon>
    </lineage>
</organism>
<evidence type="ECO:0000313" key="7">
    <source>
        <dbReference type="Proteomes" id="UP000824248"/>
    </source>
</evidence>
<evidence type="ECO:0000256" key="4">
    <source>
        <dbReference type="ARBA" id="ARBA00022490"/>
    </source>
</evidence>
<dbReference type="InterPro" id="IPR005631">
    <property type="entry name" value="SDH"/>
</dbReference>
<dbReference type="PANTHER" id="PTHR39585">
    <property type="entry name" value="FAD ASSEMBLY FACTOR SDHE"/>
    <property type="match status" value="1"/>
</dbReference>
<dbReference type="AlphaFoldDB" id="A0A9D2B555"/>
<dbReference type="Pfam" id="PF03937">
    <property type="entry name" value="Sdh5"/>
    <property type="match status" value="1"/>
</dbReference>
<dbReference type="Gene3D" id="1.10.150.250">
    <property type="entry name" value="Flavinator of succinate dehydrogenase"/>
    <property type="match status" value="1"/>
</dbReference>
<evidence type="ECO:0000256" key="2">
    <source>
        <dbReference type="ARBA" id="ARBA00008571"/>
    </source>
</evidence>
<dbReference type="GO" id="GO:0005737">
    <property type="term" value="C:cytoplasm"/>
    <property type="evidence" value="ECO:0007669"/>
    <property type="project" value="UniProtKB-SubCell"/>
</dbReference>
<dbReference type="InterPro" id="IPR036714">
    <property type="entry name" value="SDH_sf"/>
</dbReference>
<evidence type="ECO:0000256" key="3">
    <source>
        <dbReference type="ARBA" id="ARBA00019418"/>
    </source>
</evidence>
<gene>
    <name evidence="6" type="ORF">H9854_04680</name>
</gene>
<dbReference type="Proteomes" id="UP000824248">
    <property type="component" value="Unassembled WGS sequence"/>
</dbReference>
<proteinExistence type="inferred from homology"/>
<evidence type="ECO:0000256" key="1">
    <source>
        <dbReference type="ARBA" id="ARBA00004496"/>
    </source>
</evidence>
<comment type="subcellular location">
    <subcellularLocation>
        <location evidence="1">Cytoplasm</location>
    </subcellularLocation>
</comment>
<keyword evidence="5" id="KW-0143">Chaperone</keyword>
<dbReference type="PANTHER" id="PTHR39585:SF1">
    <property type="entry name" value="FAD ASSEMBLY FACTOR SDHE"/>
    <property type="match status" value="1"/>
</dbReference>
<sequence length="130" mass="15146">MVKQWDNRCHEDPAWALFLGYTALPCTQLPRSTLSEATTTDAAALRKRLYWHSRRGMWELDLLLIPFLEHCYDQLEADDQAAYRAMITGEDQDMFAWLMQRETPPPEFVRIVSLIQQHAGNADNDPRRPV</sequence>
<dbReference type="SUPFAM" id="SSF109910">
    <property type="entry name" value="YgfY-like"/>
    <property type="match status" value="1"/>
</dbReference>
<reference evidence="6" key="2">
    <citation type="submission" date="2021-04" db="EMBL/GenBank/DDBJ databases">
        <authorList>
            <person name="Gilroy R."/>
        </authorList>
    </citation>
    <scope>NUCLEOTIDE SEQUENCE</scope>
    <source>
        <strain evidence="6">1193</strain>
    </source>
</reference>
<reference evidence="6" key="1">
    <citation type="journal article" date="2021" name="PeerJ">
        <title>Extensive microbial diversity within the chicken gut microbiome revealed by metagenomics and culture.</title>
        <authorList>
            <person name="Gilroy R."/>
            <person name="Ravi A."/>
            <person name="Getino M."/>
            <person name="Pursley I."/>
            <person name="Horton D.L."/>
            <person name="Alikhan N.F."/>
            <person name="Baker D."/>
            <person name="Gharbi K."/>
            <person name="Hall N."/>
            <person name="Watson M."/>
            <person name="Adriaenssens E.M."/>
            <person name="Foster-Nyarko E."/>
            <person name="Jarju S."/>
            <person name="Secka A."/>
            <person name="Antonio M."/>
            <person name="Oren A."/>
            <person name="Chaudhuri R.R."/>
            <person name="La Ragione R."/>
            <person name="Hildebrand F."/>
            <person name="Pallen M.J."/>
        </authorList>
    </citation>
    <scope>NUCLEOTIDE SEQUENCE</scope>
    <source>
        <strain evidence="6">1193</strain>
    </source>
</reference>
<accession>A0A9D2B555</accession>
<dbReference type="InterPro" id="IPR050531">
    <property type="entry name" value="SdhE_FAD_assembly_factor"/>
</dbReference>
<dbReference type="GO" id="GO:0006105">
    <property type="term" value="P:succinate metabolic process"/>
    <property type="evidence" value="ECO:0007669"/>
    <property type="project" value="TreeGrafter"/>
</dbReference>
<comment type="similarity">
    <text evidence="2">Belongs to the SdhE FAD assembly factor family.</text>
</comment>
<evidence type="ECO:0000313" key="6">
    <source>
        <dbReference type="EMBL" id="HIX61510.1"/>
    </source>
</evidence>